<evidence type="ECO:0000313" key="2">
    <source>
        <dbReference type="Proteomes" id="UP000199225"/>
    </source>
</evidence>
<dbReference type="RefSeq" id="WP_093191914.1">
    <property type="nucleotide sequence ID" value="NZ_FNEV01000001.1"/>
</dbReference>
<evidence type="ECO:0008006" key="3">
    <source>
        <dbReference type="Google" id="ProtNLM"/>
    </source>
</evidence>
<sequence length="437" mass="50108">MKKMLLVLLFIASTATITLTYQWLDFSENHISESSSVKSTVTITATDEELRIEQSFGGYVPGSYKIDYPDEAEEIACAPAPCGEADNFQLKEESPVLSYRLPLSEQTSHWAAELKEEEVRYEVVVKDRAYGNRSFTMVESPDAKVEKERLHYYKWDDVTSAPLFMYDTTDTQRFANDRLTILHERGELIEPSFVEKATGYTEKYGSYLLFLDEEQDTFTQNKVLLRNRNTEVLESLLFRKQAAENSGVSDHWVIRMYTALLFETSMERAEQLASPLSSTFSSEEKEEIKRKVKDVSEEDELVAFSDDLLSSMREGETTYSERIANKADSRFYYRVPRMSDTGGEFLFITYLNDTYIPLQALKEDQAFQITMLQNDSFLLETSSKRIRLSLGSDTFVQNEADFGIASEAVKRFEGGLYLKETFMNEVLDLYLGGPQGK</sequence>
<accession>A0A1G8QH56</accession>
<dbReference type="AlphaFoldDB" id="A0A1G8QH56"/>
<reference evidence="2" key="1">
    <citation type="submission" date="2016-10" db="EMBL/GenBank/DDBJ databases">
        <authorList>
            <person name="Varghese N."/>
            <person name="Submissions S."/>
        </authorList>
    </citation>
    <scope>NUCLEOTIDE SEQUENCE [LARGE SCALE GENOMIC DNA]</scope>
    <source>
        <strain evidence="2">DSM 4771</strain>
    </source>
</reference>
<gene>
    <name evidence="1" type="ORF">SAMN04490247_0611</name>
</gene>
<keyword evidence="2" id="KW-1185">Reference proteome</keyword>
<evidence type="ECO:0000313" key="1">
    <source>
        <dbReference type="EMBL" id="SDJ03936.1"/>
    </source>
</evidence>
<dbReference type="STRING" id="86666.SAMN04490247_0611"/>
<name>A0A1G8QH56_9BACI</name>
<proteinExistence type="predicted"/>
<organism evidence="1 2">
    <name type="scientific">Salimicrobium halophilum</name>
    <dbReference type="NCBI Taxonomy" id="86666"/>
    <lineage>
        <taxon>Bacteria</taxon>
        <taxon>Bacillati</taxon>
        <taxon>Bacillota</taxon>
        <taxon>Bacilli</taxon>
        <taxon>Bacillales</taxon>
        <taxon>Bacillaceae</taxon>
        <taxon>Salimicrobium</taxon>
    </lineage>
</organism>
<protein>
    <recommendedName>
        <fullName evidence="3">Copper amine oxidase N-terminal domain-containing protein</fullName>
    </recommendedName>
</protein>
<dbReference type="EMBL" id="FNEV01000001">
    <property type="protein sequence ID" value="SDJ03936.1"/>
    <property type="molecule type" value="Genomic_DNA"/>
</dbReference>
<dbReference type="Proteomes" id="UP000199225">
    <property type="component" value="Unassembled WGS sequence"/>
</dbReference>
<dbReference type="OrthoDB" id="2431422at2"/>